<dbReference type="Pfam" id="PF00589">
    <property type="entry name" value="Phage_integrase"/>
    <property type="match status" value="1"/>
</dbReference>
<name>A0ABW4SSS2_9ACTN</name>
<dbReference type="InterPro" id="IPR002104">
    <property type="entry name" value="Integrase_catalytic"/>
</dbReference>
<dbReference type="EMBL" id="JBHUFV010000022">
    <property type="protein sequence ID" value="MFD1932627.1"/>
    <property type="molecule type" value="Genomic_DNA"/>
</dbReference>
<feature type="compositionally biased region" description="Basic residues" evidence="2">
    <location>
        <begin position="13"/>
        <end position="23"/>
    </location>
</feature>
<dbReference type="SUPFAM" id="SSF56349">
    <property type="entry name" value="DNA breaking-rejoining enzymes"/>
    <property type="match status" value="1"/>
</dbReference>
<dbReference type="RefSeq" id="WP_379573032.1">
    <property type="nucleotide sequence ID" value="NZ_JBHUFV010000022.1"/>
</dbReference>
<dbReference type="InterPro" id="IPR011010">
    <property type="entry name" value="DNA_brk_join_enz"/>
</dbReference>
<sequence length="96" mass="10836">MYPAGTPSLGRSRERRPRPRRPHTAATLLIERGVDISVVQEILGYSQLTTTRRYTHITATLSTEAAARMGRTLWGQMRLGGLPDHGDRGVRPGRWW</sequence>
<evidence type="ECO:0000313" key="4">
    <source>
        <dbReference type="EMBL" id="MFD1932627.1"/>
    </source>
</evidence>
<dbReference type="Gene3D" id="1.10.443.10">
    <property type="entry name" value="Intergrase catalytic core"/>
    <property type="match status" value="1"/>
</dbReference>
<keyword evidence="1" id="KW-0233">DNA recombination</keyword>
<accession>A0ABW4SSS2</accession>
<evidence type="ECO:0000256" key="2">
    <source>
        <dbReference type="SAM" id="MobiDB-lite"/>
    </source>
</evidence>
<gene>
    <name evidence="4" type="ORF">ACFSKW_14190</name>
</gene>
<evidence type="ECO:0000256" key="1">
    <source>
        <dbReference type="ARBA" id="ARBA00023172"/>
    </source>
</evidence>
<proteinExistence type="predicted"/>
<dbReference type="InterPro" id="IPR013762">
    <property type="entry name" value="Integrase-like_cat_sf"/>
</dbReference>
<reference evidence="5" key="1">
    <citation type="journal article" date="2019" name="Int. J. Syst. Evol. Microbiol.">
        <title>The Global Catalogue of Microorganisms (GCM) 10K type strain sequencing project: providing services to taxonomists for standard genome sequencing and annotation.</title>
        <authorList>
            <consortium name="The Broad Institute Genomics Platform"/>
            <consortium name="The Broad Institute Genome Sequencing Center for Infectious Disease"/>
            <person name="Wu L."/>
            <person name="Ma J."/>
        </authorList>
    </citation>
    <scope>NUCLEOTIDE SEQUENCE [LARGE SCALE GENOMIC DNA]</scope>
    <source>
        <strain evidence="5">ICMP 6774ER</strain>
    </source>
</reference>
<feature type="domain" description="Tyr recombinase" evidence="3">
    <location>
        <begin position="23"/>
        <end position="58"/>
    </location>
</feature>
<dbReference type="Proteomes" id="UP001597368">
    <property type="component" value="Unassembled WGS sequence"/>
</dbReference>
<organism evidence="4 5">
    <name type="scientific">Nonomuraea mangrovi</name>
    <dbReference type="NCBI Taxonomy" id="2316207"/>
    <lineage>
        <taxon>Bacteria</taxon>
        <taxon>Bacillati</taxon>
        <taxon>Actinomycetota</taxon>
        <taxon>Actinomycetes</taxon>
        <taxon>Streptosporangiales</taxon>
        <taxon>Streptosporangiaceae</taxon>
        <taxon>Nonomuraea</taxon>
    </lineage>
</organism>
<feature type="region of interest" description="Disordered" evidence="2">
    <location>
        <begin position="1"/>
        <end position="24"/>
    </location>
</feature>
<keyword evidence="5" id="KW-1185">Reference proteome</keyword>
<comment type="caution">
    <text evidence="4">The sequence shown here is derived from an EMBL/GenBank/DDBJ whole genome shotgun (WGS) entry which is preliminary data.</text>
</comment>
<protein>
    <submittedName>
        <fullName evidence="4">Tyrosine-type recombinase/integrase</fullName>
    </submittedName>
</protein>
<evidence type="ECO:0000259" key="3">
    <source>
        <dbReference type="Pfam" id="PF00589"/>
    </source>
</evidence>
<evidence type="ECO:0000313" key="5">
    <source>
        <dbReference type="Proteomes" id="UP001597368"/>
    </source>
</evidence>